<feature type="signal peptide" evidence="1">
    <location>
        <begin position="1"/>
        <end position="21"/>
    </location>
</feature>
<dbReference type="EMBL" id="PGCI01000400">
    <property type="protein sequence ID" value="PLW27581.1"/>
    <property type="molecule type" value="Genomic_DNA"/>
</dbReference>
<evidence type="ECO:0000256" key="1">
    <source>
        <dbReference type="SAM" id="SignalP"/>
    </source>
</evidence>
<protein>
    <submittedName>
        <fullName evidence="2">Uncharacterized protein</fullName>
    </submittedName>
</protein>
<comment type="caution">
    <text evidence="2">The sequence shown here is derived from an EMBL/GenBank/DDBJ whole genome shotgun (WGS) entry which is preliminary data.</text>
</comment>
<proteinExistence type="predicted"/>
<organism evidence="2 4">
    <name type="scientific">Puccinia coronata f. sp. avenae</name>
    <dbReference type="NCBI Taxonomy" id="200324"/>
    <lineage>
        <taxon>Eukaryota</taxon>
        <taxon>Fungi</taxon>
        <taxon>Dikarya</taxon>
        <taxon>Basidiomycota</taxon>
        <taxon>Pucciniomycotina</taxon>
        <taxon>Pucciniomycetes</taxon>
        <taxon>Pucciniales</taxon>
        <taxon>Pucciniaceae</taxon>
        <taxon>Puccinia</taxon>
    </lineage>
</organism>
<keyword evidence="4" id="KW-1185">Reference proteome</keyword>
<reference evidence="4 5" key="1">
    <citation type="submission" date="2017-11" db="EMBL/GenBank/DDBJ databases">
        <title>De novo assembly and phasing of dikaryotic genomes from two isolates of Puccinia coronata f. sp. avenae, the causal agent of oat crown rust.</title>
        <authorList>
            <person name="Miller M.E."/>
            <person name="Zhang Y."/>
            <person name="Omidvar V."/>
            <person name="Sperschneider J."/>
            <person name="Schwessinger B."/>
            <person name="Raley C."/>
            <person name="Palmer J.M."/>
            <person name="Garnica D."/>
            <person name="Upadhyaya N."/>
            <person name="Rathjen J."/>
            <person name="Taylor J.M."/>
            <person name="Park R.F."/>
            <person name="Dodds P.N."/>
            <person name="Hirsch C.D."/>
            <person name="Kianian S.F."/>
            <person name="Figueroa M."/>
        </authorList>
    </citation>
    <scope>NUCLEOTIDE SEQUENCE [LARGE SCALE GENOMIC DNA]</scope>
    <source>
        <strain evidence="2">12NC29</strain>
        <strain evidence="3">12SD80</strain>
    </source>
</reference>
<evidence type="ECO:0000313" key="2">
    <source>
        <dbReference type="EMBL" id="PLW26826.1"/>
    </source>
</evidence>
<evidence type="ECO:0000313" key="4">
    <source>
        <dbReference type="Proteomes" id="UP000235388"/>
    </source>
</evidence>
<dbReference type="EMBL" id="PGCJ01000520">
    <property type="protein sequence ID" value="PLW26826.1"/>
    <property type="molecule type" value="Genomic_DNA"/>
</dbReference>
<sequence length="137" mass="15592">MKITGFTVTAIFFSVLANITAKQPRILGNAWTTEKPFDLDSETWLGYYNNASGAKVKGPSHIFGTRGTDSRLEMTYLRNNDIHLYNGSKRKQAYTIFECHLSEGKVSTERRFQYIIEPNRKQSANQSTDLAKQSLFT</sequence>
<dbReference type="Proteomes" id="UP000235392">
    <property type="component" value="Unassembled WGS sequence"/>
</dbReference>
<name>A0A2N5TMV3_9BASI</name>
<keyword evidence="1" id="KW-0732">Signal</keyword>
<gene>
    <name evidence="2" type="ORF">PCANC_23295</name>
    <name evidence="3" type="ORF">PCASD_20090</name>
</gene>
<evidence type="ECO:0000313" key="3">
    <source>
        <dbReference type="EMBL" id="PLW27581.1"/>
    </source>
</evidence>
<accession>A0A2N5TMV3</accession>
<dbReference type="Proteomes" id="UP000235388">
    <property type="component" value="Unassembled WGS sequence"/>
</dbReference>
<dbReference type="AlphaFoldDB" id="A0A2N5TMV3"/>
<evidence type="ECO:0000313" key="5">
    <source>
        <dbReference type="Proteomes" id="UP000235392"/>
    </source>
</evidence>
<feature type="chain" id="PRO_5015083768" evidence="1">
    <location>
        <begin position="22"/>
        <end position="137"/>
    </location>
</feature>